<keyword evidence="3" id="KW-0677">Repeat</keyword>
<keyword evidence="4" id="KW-0539">Nucleus</keyword>
<reference evidence="5" key="1">
    <citation type="submission" date="2019-07" db="EMBL/GenBank/DDBJ databases">
        <authorList>
            <person name="Dittberner H."/>
        </authorList>
    </citation>
    <scope>NUCLEOTIDE SEQUENCE [LARGE SCALE GENOMIC DNA]</scope>
</reference>
<keyword evidence="6" id="KW-1185">Reference proteome</keyword>
<dbReference type="OrthoDB" id="189968at2759"/>
<dbReference type="SUPFAM" id="SSF50978">
    <property type="entry name" value="WD40 repeat-like"/>
    <property type="match status" value="1"/>
</dbReference>
<dbReference type="PANTHER" id="PTHR19865:SF0">
    <property type="entry name" value="U3 SMALL NUCLEOLAR RNA-INTERACTING PROTEIN 2"/>
    <property type="match status" value="1"/>
</dbReference>
<dbReference type="InterPro" id="IPR015943">
    <property type="entry name" value="WD40/YVTN_repeat-like_dom_sf"/>
</dbReference>
<evidence type="ECO:0000256" key="2">
    <source>
        <dbReference type="ARBA" id="ARBA00022574"/>
    </source>
</evidence>
<dbReference type="InterPro" id="IPR039241">
    <property type="entry name" value="Rrp9-like"/>
</dbReference>
<comment type="caution">
    <text evidence="5">The sequence shown here is derived from an EMBL/GenBank/DDBJ whole genome shotgun (WGS) entry which is preliminary data.</text>
</comment>
<dbReference type="InterPro" id="IPR036322">
    <property type="entry name" value="WD40_repeat_dom_sf"/>
</dbReference>
<dbReference type="Proteomes" id="UP000489600">
    <property type="component" value="Unassembled WGS sequence"/>
</dbReference>
<keyword evidence="2" id="KW-0853">WD repeat</keyword>
<dbReference type="InterPro" id="IPR001680">
    <property type="entry name" value="WD40_rpt"/>
</dbReference>
<name>A0A565CF68_9BRAS</name>
<dbReference type="EMBL" id="CABITT030000007">
    <property type="protein sequence ID" value="VVB12236.1"/>
    <property type="molecule type" value="Genomic_DNA"/>
</dbReference>
<sequence length="201" mass="21980">MQKIKAYVGTHCRHKGRFLTIDALRRELVLSVGSDRTQLFKVPEKRILIFRAPAPSLECGCFISNGEFLSGSDNGCIARWSILERKPVSMVQDAHAVIADGLNANGNLACSWVSSVAVCRRSDLAASGAGNGCVRLWGVESESRDIRPLYELPLFGFVNSLAFAKSGRFLIAGVEQEPRLGKWGRLKSVQNGVAIHPLRLS</sequence>
<dbReference type="Pfam" id="PF00400">
    <property type="entry name" value="WD40"/>
    <property type="match status" value="1"/>
</dbReference>
<evidence type="ECO:0000313" key="6">
    <source>
        <dbReference type="Proteomes" id="UP000489600"/>
    </source>
</evidence>
<protein>
    <submittedName>
        <fullName evidence="5">Uncharacterized protein</fullName>
    </submittedName>
</protein>
<dbReference type="AlphaFoldDB" id="A0A565CF68"/>
<evidence type="ECO:0000313" key="5">
    <source>
        <dbReference type="EMBL" id="VVB12236.1"/>
    </source>
</evidence>
<evidence type="ECO:0000256" key="3">
    <source>
        <dbReference type="ARBA" id="ARBA00022737"/>
    </source>
</evidence>
<dbReference type="PANTHER" id="PTHR19865">
    <property type="entry name" value="U3 SMALL NUCLEOLAR RNA INTERACTING PROTEIN 2"/>
    <property type="match status" value="1"/>
</dbReference>
<accession>A0A565CF68</accession>
<organism evidence="5 6">
    <name type="scientific">Arabis nemorensis</name>
    <dbReference type="NCBI Taxonomy" id="586526"/>
    <lineage>
        <taxon>Eukaryota</taxon>
        <taxon>Viridiplantae</taxon>
        <taxon>Streptophyta</taxon>
        <taxon>Embryophyta</taxon>
        <taxon>Tracheophyta</taxon>
        <taxon>Spermatophyta</taxon>
        <taxon>Magnoliopsida</taxon>
        <taxon>eudicotyledons</taxon>
        <taxon>Gunneridae</taxon>
        <taxon>Pentapetalae</taxon>
        <taxon>rosids</taxon>
        <taxon>malvids</taxon>
        <taxon>Brassicales</taxon>
        <taxon>Brassicaceae</taxon>
        <taxon>Arabideae</taxon>
        <taxon>Arabis</taxon>
    </lineage>
</organism>
<comment type="subcellular location">
    <subcellularLocation>
        <location evidence="1">Nucleus</location>
    </subcellularLocation>
</comment>
<dbReference type="GO" id="GO:0034511">
    <property type="term" value="F:U3 snoRNA binding"/>
    <property type="evidence" value="ECO:0007669"/>
    <property type="project" value="InterPro"/>
</dbReference>
<proteinExistence type="predicted"/>
<evidence type="ECO:0000256" key="1">
    <source>
        <dbReference type="ARBA" id="ARBA00004123"/>
    </source>
</evidence>
<evidence type="ECO:0000256" key="4">
    <source>
        <dbReference type="ARBA" id="ARBA00023242"/>
    </source>
</evidence>
<dbReference type="GO" id="GO:0032040">
    <property type="term" value="C:small-subunit processome"/>
    <property type="evidence" value="ECO:0007669"/>
    <property type="project" value="TreeGrafter"/>
</dbReference>
<gene>
    <name evidence="5" type="ORF">ANE_LOCUS22680</name>
</gene>
<dbReference type="Gene3D" id="2.130.10.10">
    <property type="entry name" value="YVTN repeat-like/Quinoprotein amine dehydrogenase"/>
    <property type="match status" value="1"/>
</dbReference>